<evidence type="ECO:0000259" key="10">
    <source>
        <dbReference type="Pfam" id="PF04261"/>
    </source>
</evidence>
<name>A0ABX1BF54_9ACTN</name>
<keyword evidence="3" id="KW-0349">Heme</keyword>
<feature type="compositionally biased region" description="Basic and acidic residues" evidence="9">
    <location>
        <begin position="219"/>
        <end position="237"/>
    </location>
</feature>
<dbReference type="PANTHER" id="PTHR30521:SF4">
    <property type="entry name" value="DEFERROCHELATASE"/>
    <property type="match status" value="1"/>
</dbReference>
<evidence type="ECO:0000256" key="6">
    <source>
        <dbReference type="ARBA" id="ARBA00023002"/>
    </source>
</evidence>
<comment type="cofactor">
    <cofactor evidence="1">
        <name>heme b</name>
        <dbReference type="ChEBI" id="CHEBI:60344"/>
    </cofactor>
</comment>
<evidence type="ECO:0000256" key="5">
    <source>
        <dbReference type="ARBA" id="ARBA00022729"/>
    </source>
</evidence>
<evidence type="ECO:0000256" key="8">
    <source>
        <dbReference type="ARBA" id="ARBA00025737"/>
    </source>
</evidence>
<feature type="compositionally biased region" description="Basic residues" evidence="9">
    <location>
        <begin position="119"/>
        <end position="137"/>
    </location>
</feature>
<dbReference type="InterPro" id="IPR048327">
    <property type="entry name" value="Dyp_perox_N"/>
</dbReference>
<evidence type="ECO:0000256" key="7">
    <source>
        <dbReference type="ARBA" id="ARBA00023004"/>
    </source>
</evidence>
<dbReference type="PROSITE" id="PS51404">
    <property type="entry name" value="DYP_PEROXIDASE"/>
    <property type="match status" value="1"/>
</dbReference>
<reference evidence="12 13" key="1">
    <citation type="submission" date="2020-03" db="EMBL/GenBank/DDBJ databases">
        <title>WGS of actinomycetes isolated from Thailand.</title>
        <authorList>
            <person name="Thawai C."/>
        </authorList>
    </citation>
    <scope>NUCLEOTIDE SEQUENCE [LARGE SCALE GENOMIC DNA]</scope>
    <source>
        <strain evidence="12 13">FMUSA5-5</strain>
    </source>
</reference>
<feature type="region of interest" description="Disordered" evidence="9">
    <location>
        <begin position="1"/>
        <end position="169"/>
    </location>
</feature>
<keyword evidence="13" id="KW-1185">Reference proteome</keyword>
<feature type="domain" description="Dyp-type peroxidase C-terminal" evidence="11">
    <location>
        <begin position="392"/>
        <end position="564"/>
    </location>
</feature>
<proteinExistence type="inferred from homology"/>
<dbReference type="GO" id="GO:0004601">
    <property type="term" value="F:peroxidase activity"/>
    <property type="evidence" value="ECO:0007669"/>
    <property type="project" value="UniProtKB-KW"/>
</dbReference>
<evidence type="ECO:0000256" key="3">
    <source>
        <dbReference type="ARBA" id="ARBA00022617"/>
    </source>
</evidence>
<dbReference type="SUPFAM" id="SSF54909">
    <property type="entry name" value="Dimeric alpha+beta barrel"/>
    <property type="match status" value="1"/>
</dbReference>
<keyword evidence="6" id="KW-0560">Oxidoreductase</keyword>
<feature type="domain" description="Dyp-type peroxidase N-terminal" evidence="10">
    <location>
        <begin position="249"/>
        <end position="388"/>
    </location>
</feature>
<dbReference type="InterPro" id="IPR006314">
    <property type="entry name" value="Dyp_peroxidase"/>
</dbReference>
<dbReference type="Proteomes" id="UP000696294">
    <property type="component" value="Unassembled WGS sequence"/>
</dbReference>
<evidence type="ECO:0000313" key="12">
    <source>
        <dbReference type="EMBL" id="NJP96384.1"/>
    </source>
</evidence>
<evidence type="ECO:0000256" key="2">
    <source>
        <dbReference type="ARBA" id="ARBA00022559"/>
    </source>
</evidence>
<dbReference type="NCBIfam" id="TIGR01413">
    <property type="entry name" value="Dyp_perox_fam"/>
    <property type="match status" value="1"/>
</dbReference>
<dbReference type="EMBL" id="JAATEP010000048">
    <property type="protein sequence ID" value="NJP96384.1"/>
    <property type="molecule type" value="Genomic_DNA"/>
</dbReference>
<feature type="region of interest" description="Disordered" evidence="9">
    <location>
        <begin position="215"/>
        <end position="237"/>
    </location>
</feature>
<sequence>MPGGERHLHHVRSSCPRPRLRRRGADRLRRHLLPRALARGHDHRERRRSALVGRRRPDHHRSLGEDHQEGDDRRVRDARQQHRRADHDHGGQLAAVAHHRAARGGRGRRKDDHAAQGGRLRRARARHPPAPARRRPHHADGRHRGGAAGRADPVHAPGQGRGAAGVHRRRQGLRRWRGGLPAGAQVITRRGLLTGGAVTAVTSVTGATAAGATAAGTLARRDTEQRVTERRDAQRRESLPVEPFHGAHQAGVATAPQAHAVFLGFDLLKGTRKEAVVRLLQLLTDDAARLTQGRPALADTEPELAANPARLTITFGFGPGLFAAAGVRSPVEQLPAFSTDRLQERWSGGDLLVQVCADDTVTVAHAVRMIVKDTRSFARVRWTQRGFRSPNRRNLMGQIEGTVNATDLDRAVWISDGPLRGGTTLVLRRIRMKLETWDAADRVAREFTIGRRLSDGAPLTGTAETDAADYARKNRLGFPVISEFAHIRRAHVADPALRLLRRPYNYDEGLSPEGESDSGLLFVSFQADVAGQFVPVQRMLAEGDLLNEWVTAIGSAVFAVPPGCAPGGWIGEGLLG</sequence>
<evidence type="ECO:0000256" key="1">
    <source>
        <dbReference type="ARBA" id="ARBA00001970"/>
    </source>
</evidence>
<keyword evidence="2 12" id="KW-0575">Peroxidase</keyword>
<dbReference type="Pfam" id="PF20628">
    <property type="entry name" value="Dyp_perox_C"/>
    <property type="match status" value="1"/>
</dbReference>
<accession>A0ABX1BF54</accession>
<feature type="compositionally biased region" description="Basic residues" evidence="9">
    <location>
        <begin position="7"/>
        <end position="33"/>
    </location>
</feature>
<feature type="compositionally biased region" description="Basic residues" evidence="9">
    <location>
        <begin position="97"/>
        <end position="108"/>
    </location>
</feature>
<protein>
    <submittedName>
        <fullName evidence="12">Dyp-type peroxidase</fullName>
    </submittedName>
</protein>
<keyword evidence="5" id="KW-0732">Signal</keyword>
<organism evidence="12 13">
    <name type="scientific">Nonomuraea composti</name>
    <dbReference type="NCBI Taxonomy" id="2720023"/>
    <lineage>
        <taxon>Bacteria</taxon>
        <taxon>Bacillati</taxon>
        <taxon>Actinomycetota</taxon>
        <taxon>Actinomycetes</taxon>
        <taxon>Streptosporangiales</taxon>
        <taxon>Streptosporangiaceae</taxon>
        <taxon>Nonomuraea</taxon>
    </lineage>
</organism>
<comment type="caution">
    <text evidence="12">The sequence shown here is derived from an EMBL/GenBank/DDBJ whole genome shotgun (WGS) entry which is preliminary data.</text>
</comment>
<dbReference type="InterPro" id="IPR048328">
    <property type="entry name" value="Dyp_perox_C"/>
</dbReference>
<dbReference type="Pfam" id="PF04261">
    <property type="entry name" value="Dyp_perox_N"/>
    <property type="match status" value="1"/>
</dbReference>
<evidence type="ECO:0000256" key="9">
    <source>
        <dbReference type="SAM" id="MobiDB-lite"/>
    </source>
</evidence>
<evidence type="ECO:0000313" key="13">
    <source>
        <dbReference type="Proteomes" id="UP000696294"/>
    </source>
</evidence>
<gene>
    <name evidence="12" type="ORF">HCN51_44315</name>
</gene>
<feature type="compositionally biased region" description="Basic and acidic residues" evidence="9">
    <location>
        <begin position="60"/>
        <end position="90"/>
    </location>
</feature>
<dbReference type="PANTHER" id="PTHR30521">
    <property type="entry name" value="DEFERROCHELATASE/PEROXIDASE"/>
    <property type="match status" value="1"/>
</dbReference>
<evidence type="ECO:0000256" key="4">
    <source>
        <dbReference type="ARBA" id="ARBA00022723"/>
    </source>
</evidence>
<feature type="compositionally biased region" description="Basic residues" evidence="9">
    <location>
        <begin position="44"/>
        <end position="59"/>
    </location>
</feature>
<keyword evidence="4" id="KW-0479">Metal-binding</keyword>
<comment type="similarity">
    <text evidence="8">Belongs to the DyP-type peroxidase family.</text>
</comment>
<keyword evidence="7" id="KW-0408">Iron</keyword>
<dbReference type="InterPro" id="IPR011008">
    <property type="entry name" value="Dimeric_a/b-barrel"/>
</dbReference>
<evidence type="ECO:0000259" key="11">
    <source>
        <dbReference type="Pfam" id="PF20628"/>
    </source>
</evidence>